<accession>A0AAQ4F0N8</accession>
<organism evidence="1 2">
    <name type="scientific">Amblyomma americanum</name>
    <name type="common">Lone star tick</name>
    <dbReference type="NCBI Taxonomy" id="6943"/>
    <lineage>
        <taxon>Eukaryota</taxon>
        <taxon>Metazoa</taxon>
        <taxon>Ecdysozoa</taxon>
        <taxon>Arthropoda</taxon>
        <taxon>Chelicerata</taxon>
        <taxon>Arachnida</taxon>
        <taxon>Acari</taxon>
        <taxon>Parasitiformes</taxon>
        <taxon>Ixodida</taxon>
        <taxon>Ixodoidea</taxon>
        <taxon>Ixodidae</taxon>
        <taxon>Amblyomminae</taxon>
        <taxon>Amblyomma</taxon>
    </lineage>
</organism>
<evidence type="ECO:0000313" key="1">
    <source>
        <dbReference type="EMBL" id="KAK8780511.1"/>
    </source>
</evidence>
<dbReference type="Proteomes" id="UP001321473">
    <property type="component" value="Unassembled WGS sequence"/>
</dbReference>
<reference evidence="1 2" key="1">
    <citation type="journal article" date="2023" name="Arcadia Sci">
        <title>De novo assembly of a long-read Amblyomma americanum tick genome.</title>
        <authorList>
            <person name="Chou S."/>
            <person name="Poskanzer K.E."/>
            <person name="Rollins M."/>
            <person name="Thuy-Boun P.S."/>
        </authorList>
    </citation>
    <scope>NUCLEOTIDE SEQUENCE [LARGE SCALE GENOMIC DNA]</scope>
    <source>
        <strain evidence="1">F_SG_1</strain>
        <tissue evidence="1">Salivary glands</tissue>
    </source>
</reference>
<protein>
    <submittedName>
        <fullName evidence="1">Uncharacterized protein</fullName>
    </submittedName>
</protein>
<proteinExistence type="predicted"/>
<name>A0AAQ4F0N8_AMBAM</name>
<dbReference type="AlphaFoldDB" id="A0AAQ4F0N8"/>
<comment type="caution">
    <text evidence="1">The sequence shown here is derived from an EMBL/GenBank/DDBJ whole genome shotgun (WGS) entry which is preliminary data.</text>
</comment>
<sequence length="149" mass="16511">MLQSLSIMVTKCSEIAGQFLEKEGFPERAGRRFCGYLLWTPWQTYGEDRAHSSGFSAEGDPEFVVGVCAAFGSSITVRPVPGVSTQTETKQEGLWFLQLSLTHAVLQPCPAVLLAGCFMLLPQRSLRSHLSHKQQLQSLQCWISEGIHL</sequence>
<evidence type="ECO:0000313" key="2">
    <source>
        <dbReference type="Proteomes" id="UP001321473"/>
    </source>
</evidence>
<dbReference type="EMBL" id="JARKHS020008761">
    <property type="protein sequence ID" value="KAK8780511.1"/>
    <property type="molecule type" value="Genomic_DNA"/>
</dbReference>
<gene>
    <name evidence="1" type="ORF">V5799_018148</name>
</gene>
<keyword evidence="2" id="KW-1185">Reference proteome</keyword>